<gene>
    <name evidence="2" type="ORF">IL45_05240</name>
    <name evidence="3" type="ORF">LY02_01227</name>
</gene>
<evidence type="ECO:0000313" key="2">
    <source>
        <dbReference type="EMBL" id="KEZ93611.1"/>
    </source>
</evidence>
<proteinExistence type="predicted"/>
<dbReference type="OrthoDB" id="1453530at2"/>
<feature type="transmembrane region" description="Helical" evidence="1">
    <location>
        <begin position="36"/>
        <end position="56"/>
    </location>
</feature>
<dbReference type="Proteomes" id="UP000028531">
    <property type="component" value="Unassembled WGS sequence"/>
</dbReference>
<dbReference type="AlphaFoldDB" id="A0A084JXC7"/>
<dbReference type="EMBL" id="JPJI01000026">
    <property type="protein sequence ID" value="KEZ93611.1"/>
    <property type="molecule type" value="Genomic_DNA"/>
</dbReference>
<keyword evidence="1" id="KW-0812">Transmembrane</keyword>
<name>A0A084JXC7_NONUL</name>
<sequence length="210" mass="24739">MTLVEVTSYILYSSMITALLYAVINWNHIKNKPELWILIFLLVTTVLDLCGVYFRLYHGSKLQVFSNLIILISNLILSYWFYKHIKNKVLLFISISTIFLSFFISAFQQNFLREIFYYANFIISIILLINVFFYLYKLLLSDNVVRYNKTPAFWISIGIVIYQINLVIVFFLIQEKLKLTTNIYFTIITTVSVLLYSSIIYGIKLSKDYG</sequence>
<reference evidence="2 4" key="1">
    <citation type="submission" date="2014-07" db="EMBL/GenBank/DDBJ databases">
        <title>Draft genome sequence of Nonlabens ulvanivorans, an ulvan degrading bacterium.</title>
        <authorList>
            <person name="Kopel M."/>
            <person name="Helbert W."/>
            <person name="Henrissat B."/>
            <person name="Doniger T."/>
            <person name="Banin E."/>
        </authorList>
    </citation>
    <scope>NUCLEOTIDE SEQUENCE [LARGE SCALE GENOMIC DNA]</scope>
    <source>
        <strain evidence="2 4">PLR</strain>
    </source>
</reference>
<keyword evidence="1" id="KW-0472">Membrane</keyword>
<evidence type="ECO:0008006" key="6">
    <source>
        <dbReference type="Google" id="ProtNLM"/>
    </source>
</evidence>
<dbReference type="RefSeq" id="WP_036581121.1">
    <property type="nucleotide sequence ID" value="NZ_JPJI01000026.1"/>
</dbReference>
<feature type="transmembrane region" description="Helical" evidence="1">
    <location>
        <begin position="115"/>
        <end position="140"/>
    </location>
</feature>
<keyword evidence="1" id="KW-1133">Transmembrane helix</keyword>
<evidence type="ECO:0000256" key="1">
    <source>
        <dbReference type="SAM" id="Phobius"/>
    </source>
</evidence>
<feature type="transmembrane region" description="Helical" evidence="1">
    <location>
        <begin position="62"/>
        <end position="82"/>
    </location>
</feature>
<feature type="transmembrane region" description="Helical" evidence="1">
    <location>
        <begin position="6"/>
        <end position="24"/>
    </location>
</feature>
<feature type="transmembrane region" description="Helical" evidence="1">
    <location>
        <begin position="183"/>
        <end position="203"/>
    </location>
</feature>
<comment type="caution">
    <text evidence="2">The sequence shown here is derived from an EMBL/GenBank/DDBJ whole genome shotgun (WGS) entry which is preliminary data.</text>
</comment>
<dbReference type="EMBL" id="PVNA01000002">
    <property type="protein sequence ID" value="PRX14197.1"/>
    <property type="molecule type" value="Genomic_DNA"/>
</dbReference>
<evidence type="ECO:0000313" key="5">
    <source>
        <dbReference type="Proteomes" id="UP000239997"/>
    </source>
</evidence>
<keyword evidence="5" id="KW-1185">Reference proteome</keyword>
<evidence type="ECO:0000313" key="3">
    <source>
        <dbReference type="EMBL" id="PRX14197.1"/>
    </source>
</evidence>
<organism evidence="2 4">
    <name type="scientific">Nonlabens ulvanivorans</name>
    <name type="common">Persicivirga ulvanivorans</name>
    <dbReference type="NCBI Taxonomy" id="906888"/>
    <lineage>
        <taxon>Bacteria</taxon>
        <taxon>Pseudomonadati</taxon>
        <taxon>Bacteroidota</taxon>
        <taxon>Flavobacteriia</taxon>
        <taxon>Flavobacteriales</taxon>
        <taxon>Flavobacteriaceae</taxon>
        <taxon>Nonlabens</taxon>
    </lineage>
</organism>
<feature type="transmembrane region" description="Helical" evidence="1">
    <location>
        <begin position="89"/>
        <end position="109"/>
    </location>
</feature>
<protein>
    <recommendedName>
        <fullName evidence="6">YhhN-like protein</fullName>
    </recommendedName>
</protein>
<accession>A0A084JXC7</accession>
<reference evidence="3 5" key="2">
    <citation type="submission" date="2018-03" db="EMBL/GenBank/DDBJ databases">
        <title>Genomic Encyclopedia of Archaeal and Bacterial Type Strains, Phase II (KMG-II): from individual species to whole genera.</title>
        <authorList>
            <person name="Goeker M."/>
        </authorList>
    </citation>
    <scope>NUCLEOTIDE SEQUENCE [LARGE SCALE GENOMIC DNA]</scope>
    <source>
        <strain evidence="3 5">DSM 22727</strain>
    </source>
</reference>
<evidence type="ECO:0000313" key="4">
    <source>
        <dbReference type="Proteomes" id="UP000028531"/>
    </source>
</evidence>
<dbReference type="Proteomes" id="UP000239997">
    <property type="component" value="Unassembled WGS sequence"/>
</dbReference>
<feature type="transmembrane region" description="Helical" evidence="1">
    <location>
        <begin position="152"/>
        <end position="171"/>
    </location>
</feature>